<organism evidence="2 3">
    <name type="scientific">Cognatishimia activa</name>
    <dbReference type="NCBI Taxonomy" id="1715691"/>
    <lineage>
        <taxon>Bacteria</taxon>
        <taxon>Pseudomonadati</taxon>
        <taxon>Pseudomonadota</taxon>
        <taxon>Alphaproteobacteria</taxon>
        <taxon>Rhodobacterales</taxon>
        <taxon>Paracoccaceae</taxon>
        <taxon>Cognatishimia</taxon>
    </lineage>
</organism>
<dbReference type="PANTHER" id="PTHR48207">
    <property type="entry name" value="SUCCINATE--HYDROXYMETHYLGLUTARATE COA-TRANSFERASE"/>
    <property type="match status" value="1"/>
</dbReference>
<dbReference type="InterPro" id="IPR050483">
    <property type="entry name" value="CoA-transferase_III_domain"/>
</dbReference>
<dbReference type="GO" id="GO:0008410">
    <property type="term" value="F:CoA-transferase activity"/>
    <property type="evidence" value="ECO:0007669"/>
    <property type="project" value="TreeGrafter"/>
</dbReference>
<evidence type="ECO:0000256" key="1">
    <source>
        <dbReference type="ARBA" id="ARBA00022679"/>
    </source>
</evidence>
<dbReference type="InterPro" id="IPR044855">
    <property type="entry name" value="CoA-Trfase_III_dom3_sf"/>
</dbReference>
<keyword evidence="1 2" id="KW-0808">Transferase</keyword>
<accession>A0A975ERW4</accession>
<dbReference type="RefSeq" id="WP_209357922.1">
    <property type="nucleotide sequence ID" value="NZ_CP060010.1"/>
</dbReference>
<sequence>MATKPLNGVRVLDLTNVLAGPYCCYQLAMMGADVIKVERPGSGDLARVLGADPDRNKAGMGISFLAQNAGKRSVTLDMKTARGKELLKELVKTADVLVENFRPGVMARLGLDYEVLKHVNPHLIYCAISGFGQTGPRQNDPAYDQIVQGVSGVMSITGAPDTAPYRVGYPLADTNGGMAAAMSICAALNARPRGTFLDVSMTDSVISSMGWVVSNYLIGGVTPAAHGNENTTSAPSGTFATKDQPINIAANRDEQWEALARHIGKADLLSHPDYQTREDRKRNRHALRAEIEAVLTTRPSGDWVAELNRLGVPTGPVMTVPQVLDDPQLVDRGIIASLSQGDDTIQVTASPVVMDGTRPSPIDAPPELGAHNAEIWAELGLSAAEIDALTAEGIL</sequence>
<dbReference type="SUPFAM" id="SSF89796">
    <property type="entry name" value="CoA-transferase family III (CaiB/BaiF)"/>
    <property type="match status" value="1"/>
</dbReference>
<reference evidence="2" key="1">
    <citation type="submission" date="2020-07" db="EMBL/GenBank/DDBJ databases">
        <title>Genome sequences of bacteria associated with the marine, planktonic diatom Thalassiosira profunda strain ECT2AJA-044.</title>
        <authorList>
            <person name="Gargas C.B."/>
            <person name="Roberts W.R."/>
            <person name="Alverson A.J."/>
        </authorList>
    </citation>
    <scope>NUCLEOTIDE SEQUENCE</scope>
    <source>
        <strain evidence="2">ECT2AJA-044</strain>
    </source>
</reference>
<dbReference type="AlphaFoldDB" id="A0A975ERW4"/>
<name>A0A975ERW4_9RHOB</name>
<dbReference type="PANTHER" id="PTHR48207:SF3">
    <property type="entry name" value="SUCCINATE--HYDROXYMETHYLGLUTARATE COA-TRANSFERASE"/>
    <property type="match status" value="1"/>
</dbReference>
<gene>
    <name evidence="2" type="ORF">HZ995_06865</name>
</gene>
<protein>
    <submittedName>
        <fullName evidence="2">CoA transferase</fullName>
    </submittedName>
</protein>
<evidence type="ECO:0000313" key="3">
    <source>
        <dbReference type="Proteomes" id="UP000665026"/>
    </source>
</evidence>
<dbReference type="EMBL" id="CP060010">
    <property type="protein sequence ID" value="QTN37216.1"/>
    <property type="molecule type" value="Genomic_DNA"/>
</dbReference>
<dbReference type="InterPro" id="IPR023606">
    <property type="entry name" value="CoA-Trfase_III_dom_1_sf"/>
</dbReference>
<dbReference type="KEGG" id="cact:HZ995_06865"/>
<dbReference type="InterPro" id="IPR003673">
    <property type="entry name" value="CoA-Trfase_fam_III"/>
</dbReference>
<dbReference type="Gene3D" id="3.40.50.10540">
    <property type="entry name" value="Crotonobetainyl-coa:carnitine coa-transferase, domain 1"/>
    <property type="match status" value="1"/>
</dbReference>
<dbReference type="Proteomes" id="UP000665026">
    <property type="component" value="Chromosome"/>
</dbReference>
<proteinExistence type="predicted"/>
<evidence type="ECO:0000313" key="2">
    <source>
        <dbReference type="EMBL" id="QTN37216.1"/>
    </source>
</evidence>
<dbReference type="Gene3D" id="3.30.1540.10">
    <property type="entry name" value="formyl-coa transferase, domain 3"/>
    <property type="match status" value="1"/>
</dbReference>
<dbReference type="Pfam" id="PF02515">
    <property type="entry name" value="CoA_transf_3"/>
    <property type="match status" value="1"/>
</dbReference>